<dbReference type="AlphaFoldDB" id="S8F762"/>
<keyword evidence="2" id="KW-1185">Reference proteome</keyword>
<dbReference type="PROSITE" id="PS51257">
    <property type="entry name" value="PROKAR_LIPOPROTEIN"/>
    <property type="match status" value="1"/>
</dbReference>
<protein>
    <submittedName>
        <fullName evidence="1">Uncharacterized protein</fullName>
    </submittedName>
</protein>
<dbReference type="InParanoid" id="S8F762"/>
<sequence>MSTSRTRVTNHCGTIALACGVRLTDTLGHSHNNDTYGVALTASGDSSHRRSIARVLRTPSSNGSSAVGRKL</sequence>
<proteinExistence type="predicted"/>
<evidence type="ECO:0000313" key="2">
    <source>
        <dbReference type="Proteomes" id="UP000015241"/>
    </source>
</evidence>
<dbReference type="EMBL" id="KE504175">
    <property type="protein sequence ID" value="EPS97495.1"/>
    <property type="molecule type" value="Genomic_DNA"/>
</dbReference>
<reference evidence="1 2" key="1">
    <citation type="journal article" date="2012" name="Science">
        <title>The Paleozoic origin of enzymatic lignin decomposition reconstructed from 31 fungal genomes.</title>
        <authorList>
            <person name="Floudas D."/>
            <person name="Binder M."/>
            <person name="Riley R."/>
            <person name="Barry K."/>
            <person name="Blanchette R.A."/>
            <person name="Henrissat B."/>
            <person name="Martinez A.T."/>
            <person name="Otillar R."/>
            <person name="Spatafora J.W."/>
            <person name="Yadav J.S."/>
            <person name="Aerts A."/>
            <person name="Benoit I."/>
            <person name="Boyd A."/>
            <person name="Carlson A."/>
            <person name="Copeland A."/>
            <person name="Coutinho P.M."/>
            <person name="de Vries R.P."/>
            <person name="Ferreira P."/>
            <person name="Findley K."/>
            <person name="Foster B."/>
            <person name="Gaskell J."/>
            <person name="Glotzer D."/>
            <person name="Gorecki P."/>
            <person name="Heitman J."/>
            <person name="Hesse C."/>
            <person name="Hori C."/>
            <person name="Igarashi K."/>
            <person name="Jurgens J.A."/>
            <person name="Kallen N."/>
            <person name="Kersten P."/>
            <person name="Kohler A."/>
            <person name="Kuees U."/>
            <person name="Kumar T.K.A."/>
            <person name="Kuo A."/>
            <person name="LaButti K."/>
            <person name="Larrondo L.F."/>
            <person name="Lindquist E."/>
            <person name="Ling A."/>
            <person name="Lombard V."/>
            <person name="Lucas S."/>
            <person name="Lundell T."/>
            <person name="Martin R."/>
            <person name="McLaughlin D.J."/>
            <person name="Morgenstern I."/>
            <person name="Morin E."/>
            <person name="Murat C."/>
            <person name="Nagy L.G."/>
            <person name="Nolan M."/>
            <person name="Ohm R.A."/>
            <person name="Patyshakuliyeva A."/>
            <person name="Rokas A."/>
            <person name="Ruiz-Duenas F.J."/>
            <person name="Sabat G."/>
            <person name="Salamov A."/>
            <person name="Samejima M."/>
            <person name="Schmutz J."/>
            <person name="Slot J.C."/>
            <person name="St John F."/>
            <person name="Stenlid J."/>
            <person name="Sun H."/>
            <person name="Sun S."/>
            <person name="Syed K."/>
            <person name="Tsang A."/>
            <person name="Wiebenga A."/>
            <person name="Young D."/>
            <person name="Pisabarro A."/>
            <person name="Eastwood D.C."/>
            <person name="Martin F."/>
            <person name="Cullen D."/>
            <person name="Grigoriev I.V."/>
            <person name="Hibbett D.S."/>
        </authorList>
    </citation>
    <scope>NUCLEOTIDE SEQUENCE</scope>
    <source>
        <strain evidence="2">FP-58527</strain>
    </source>
</reference>
<organism evidence="1 2">
    <name type="scientific">Fomitopsis schrenkii</name>
    <name type="common">Brown rot fungus</name>
    <dbReference type="NCBI Taxonomy" id="2126942"/>
    <lineage>
        <taxon>Eukaryota</taxon>
        <taxon>Fungi</taxon>
        <taxon>Dikarya</taxon>
        <taxon>Basidiomycota</taxon>
        <taxon>Agaricomycotina</taxon>
        <taxon>Agaricomycetes</taxon>
        <taxon>Polyporales</taxon>
        <taxon>Fomitopsis</taxon>
    </lineage>
</organism>
<evidence type="ECO:0000313" key="1">
    <source>
        <dbReference type="EMBL" id="EPS97495.1"/>
    </source>
</evidence>
<name>S8F762_FOMSC</name>
<dbReference type="Proteomes" id="UP000015241">
    <property type="component" value="Unassembled WGS sequence"/>
</dbReference>
<gene>
    <name evidence="1" type="ORF">FOMPIDRAFT_1024978</name>
</gene>
<dbReference type="HOGENOM" id="CLU_2740052_0_0_1"/>
<accession>S8F762</accession>